<evidence type="ECO:0000256" key="5">
    <source>
        <dbReference type="ARBA" id="ARBA00023288"/>
    </source>
</evidence>
<evidence type="ECO:0000256" key="7">
    <source>
        <dbReference type="PIRSR" id="PIRSR002854-1"/>
    </source>
</evidence>
<dbReference type="PROSITE" id="PS51257">
    <property type="entry name" value="PROKAR_LIPOPROTEIN"/>
    <property type="match status" value="1"/>
</dbReference>
<evidence type="ECO:0000256" key="8">
    <source>
        <dbReference type="SAM" id="SignalP"/>
    </source>
</evidence>
<dbReference type="AlphaFoldDB" id="A0A554A1M9"/>
<dbReference type="SUPFAM" id="SSF53850">
    <property type="entry name" value="Periplasmic binding protein-like II"/>
    <property type="match status" value="1"/>
</dbReference>
<dbReference type="Proteomes" id="UP000318521">
    <property type="component" value="Unassembled WGS sequence"/>
</dbReference>
<dbReference type="RefSeq" id="WP_143847011.1">
    <property type="nucleotide sequence ID" value="NZ_VLXZ01000002.1"/>
</dbReference>
<dbReference type="OrthoDB" id="9812878at2"/>
<keyword evidence="10" id="KW-1185">Reference proteome</keyword>
<reference evidence="9 10" key="1">
    <citation type="submission" date="2019-07" db="EMBL/GenBank/DDBJ databases">
        <authorList>
            <person name="Park Y.J."/>
            <person name="Jeong S.E."/>
            <person name="Jung H.S."/>
        </authorList>
    </citation>
    <scope>NUCLEOTIDE SEQUENCE [LARGE SCALE GENOMIC DNA]</scope>
    <source>
        <strain evidence="10">P16(2019)</strain>
    </source>
</reference>
<keyword evidence="5 6" id="KW-0449">Lipoprotein</keyword>
<dbReference type="Pfam" id="PF03180">
    <property type="entry name" value="Lipoprotein_9"/>
    <property type="match status" value="1"/>
</dbReference>
<evidence type="ECO:0000256" key="4">
    <source>
        <dbReference type="ARBA" id="ARBA00023139"/>
    </source>
</evidence>
<dbReference type="PANTHER" id="PTHR30429:SF1">
    <property type="entry name" value="D-METHIONINE-BINDING LIPOPROTEIN METQ-RELATED"/>
    <property type="match status" value="1"/>
</dbReference>
<evidence type="ECO:0000256" key="2">
    <source>
        <dbReference type="ARBA" id="ARBA00022729"/>
    </source>
</evidence>
<dbReference type="PANTHER" id="PTHR30429">
    <property type="entry name" value="D-METHIONINE-BINDING LIPOPROTEIN METQ"/>
    <property type="match status" value="1"/>
</dbReference>
<comment type="similarity">
    <text evidence="6">Belongs to the nlpA lipoprotein family.</text>
</comment>
<feature type="signal peptide" evidence="8">
    <location>
        <begin position="1"/>
        <end position="28"/>
    </location>
</feature>
<sequence>MISRFYFVGTVGIVALLLSGCGSSSSSADGQELATDSITVGVTSGVHEEILEKVTEVAARDGLEITLEVFSDFIIPNTALAEGEIDANSYQNTPFLDNYNQNNDDSLAGLDQTVLNPMGVYSNKIETLDDLEDGDTIGIPSDPTNSARALMLFESSGIITLHEGVGAEATSNDIAENPKNIKFIELDSAQIAKQLDDVDASAINTSYAIKNDLNPSEDAIFQEKEDSIWANIIVVRDENKDDPVVQKLINAYHSDEVKEFVIEHFEGSVLPTW</sequence>
<evidence type="ECO:0000256" key="6">
    <source>
        <dbReference type="PIRNR" id="PIRNR002854"/>
    </source>
</evidence>
<comment type="subcellular location">
    <subcellularLocation>
        <location evidence="1">Membrane</location>
        <topology evidence="1">Lipid-anchor</topology>
    </subcellularLocation>
</comment>
<protein>
    <recommendedName>
        <fullName evidence="6">Lipoprotein</fullName>
    </recommendedName>
</protein>
<organism evidence="9 10">
    <name type="scientific">Alkalicoccobacillus porphyridii</name>
    <dbReference type="NCBI Taxonomy" id="2597270"/>
    <lineage>
        <taxon>Bacteria</taxon>
        <taxon>Bacillati</taxon>
        <taxon>Bacillota</taxon>
        <taxon>Bacilli</taxon>
        <taxon>Bacillales</taxon>
        <taxon>Bacillaceae</taxon>
        <taxon>Alkalicoccobacillus</taxon>
    </lineage>
</organism>
<dbReference type="InterPro" id="IPR004872">
    <property type="entry name" value="Lipoprotein_NlpA"/>
</dbReference>
<keyword evidence="4" id="KW-0564">Palmitate</keyword>
<feature type="lipid moiety-binding region" description="S-diacylglycerol cysteine" evidence="7">
    <location>
        <position position="21"/>
    </location>
</feature>
<evidence type="ECO:0000313" key="10">
    <source>
        <dbReference type="Proteomes" id="UP000318521"/>
    </source>
</evidence>
<keyword evidence="2 8" id="KW-0732">Signal</keyword>
<dbReference type="EMBL" id="VLXZ01000002">
    <property type="protein sequence ID" value="TSB47597.1"/>
    <property type="molecule type" value="Genomic_DNA"/>
</dbReference>
<accession>A0A554A1M9</accession>
<evidence type="ECO:0000256" key="1">
    <source>
        <dbReference type="ARBA" id="ARBA00004635"/>
    </source>
</evidence>
<name>A0A554A1M9_9BACI</name>
<proteinExistence type="inferred from homology"/>
<feature type="chain" id="PRO_5038377837" description="Lipoprotein" evidence="8">
    <location>
        <begin position="29"/>
        <end position="273"/>
    </location>
</feature>
<evidence type="ECO:0000313" key="9">
    <source>
        <dbReference type="EMBL" id="TSB47597.1"/>
    </source>
</evidence>
<gene>
    <name evidence="9" type="ORF">FN960_03480</name>
</gene>
<dbReference type="GO" id="GO:0016020">
    <property type="term" value="C:membrane"/>
    <property type="evidence" value="ECO:0007669"/>
    <property type="project" value="UniProtKB-SubCell"/>
</dbReference>
<evidence type="ECO:0000256" key="3">
    <source>
        <dbReference type="ARBA" id="ARBA00023136"/>
    </source>
</evidence>
<dbReference type="PIRSF" id="PIRSF002854">
    <property type="entry name" value="MetQ"/>
    <property type="match status" value="1"/>
</dbReference>
<dbReference type="Gene3D" id="3.40.190.10">
    <property type="entry name" value="Periplasmic binding protein-like II"/>
    <property type="match status" value="2"/>
</dbReference>
<comment type="caution">
    <text evidence="9">The sequence shown here is derived from an EMBL/GenBank/DDBJ whole genome shotgun (WGS) entry which is preliminary data.</text>
</comment>
<keyword evidence="3" id="KW-0472">Membrane</keyword>